<dbReference type="EMBL" id="CP014646">
    <property type="protein sequence ID" value="AMO36242.1"/>
    <property type="molecule type" value="Genomic_DNA"/>
</dbReference>
<reference evidence="4" key="1">
    <citation type="submission" date="2016-03" db="EMBL/GenBank/DDBJ databases">
        <authorList>
            <person name="Ma C."/>
            <person name="Zhou S."/>
            <person name="Yang G."/>
        </authorList>
    </citation>
    <scope>NUCLEOTIDE SEQUENCE [LARGE SCALE GENOMIC DNA]</scope>
    <source>
        <strain evidence="4">SgZ-1</strain>
    </source>
</reference>
<proteinExistence type="inferred from homology"/>
<dbReference type="AlphaFoldDB" id="A0A127K2Q5"/>
<evidence type="ECO:0000256" key="2">
    <source>
        <dbReference type="PROSITE-ProRule" id="PRU01282"/>
    </source>
</evidence>
<accession>A0A127K2Q5</accession>
<dbReference type="NCBIfam" id="NF008107">
    <property type="entry name" value="PRK10853.1"/>
    <property type="match status" value="1"/>
</dbReference>
<evidence type="ECO:0000256" key="1">
    <source>
        <dbReference type="ARBA" id="ARBA00007198"/>
    </source>
</evidence>
<dbReference type="PANTHER" id="PTHR30041:SF8">
    <property type="entry name" value="PROTEIN YFFB"/>
    <property type="match status" value="1"/>
</dbReference>
<sequence>MRPVIYGIKNCDTMKKAFAWLDDAGVAYDFHDYKKAGIDAETLARWCARSGWEALLNKRGTTWRKLAPEQQAIAGEADAIALMQAQPSLIRRPVVDCGAGALLVGFDPDAFTAALKGAAPTEQNP</sequence>
<dbReference type="NCBIfam" id="TIGR01617">
    <property type="entry name" value="arsC_related"/>
    <property type="match status" value="1"/>
</dbReference>
<evidence type="ECO:0000313" key="4">
    <source>
        <dbReference type="Proteomes" id="UP000036902"/>
    </source>
</evidence>
<keyword evidence="4" id="KW-1185">Reference proteome</keyword>
<dbReference type="Proteomes" id="UP000036902">
    <property type="component" value="Chromosome"/>
</dbReference>
<dbReference type="KEGG" id="thu:AC731_004405"/>
<comment type="similarity">
    <text evidence="1 2">Belongs to the ArsC family.</text>
</comment>
<dbReference type="PANTHER" id="PTHR30041">
    <property type="entry name" value="ARSENATE REDUCTASE"/>
    <property type="match status" value="1"/>
</dbReference>
<gene>
    <name evidence="3" type="ORF">AC731_004405</name>
</gene>
<dbReference type="CDD" id="cd03035">
    <property type="entry name" value="ArsC_Yffb"/>
    <property type="match status" value="1"/>
</dbReference>
<dbReference type="SUPFAM" id="SSF52833">
    <property type="entry name" value="Thioredoxin-like"/>
    <property type="match status" value="1"/>
</dbReference>
<dbReference type="STRING" id="1134435.AC731_004405"/>
<dbReference type="InterPro" id="IPR036249">
    <property type="entry name" value="Thioredoxin-like_sf"/>
</dbReference>
<dbReference type="InterPro" id="IPR006504">
    <property type="entry name" value="Tscrpt_reg_Spx/MgsR"/>
</dbReference>
<name>A0A127K2Q5_9RHOO</name>
<dbReference type="PROSITE" id="PS51353">
    <property type="entry name" value="ARSC"/>
    <property type="match status" value="1"/>
</dbReference>
<dbReference type="Pfam" id="PF03960">
    <property type="entry name" value="ArsC"/>
    <property type="match status" value="1"/>
</dbReference>
<dbReference type="Gene3D" id="3.40.30.10">
    <property type="entry name" value="Glutaredoxin"/>
    <property type="match status" value="1"/>
</dbReference>
<protein>
    <submittedName>
        <fullName evidence="3">Arsenate reductase</fullName>
    </submittedName>
</protein>
<dbReference type="InterPro" id="IPR006660">
    <property type="entry name" value="Arsenate_reductase-like"/>
</dbReference>
<evidence type="ECO:0000313" key="3">
    <source>
        <dbReference type="EMBL" id="AMO36242.1"/>
    </source>
</evidence>
<organism evidence="3 4">
    <name type="scientific">Thauera humireducens</name>
    <dbReference type="NCBI Taxonomy" id="1134435"/>
    <lineage>
        <taxon>Bacteria</taxon>
        <taxon>Pseudomonadati</taxon>
        <taxon>Pseudomonadota</taxon>
        <taxon>Betaproteobacteria</taxon>
        <taxon>Rhodocyclales</taxon>
        <taxon>Zoogloeaceae</taxon>
        <taxon>Thauera</taxon>
    </lineage>
</organism>
<dbReference type="RefSeq" id="WP_004251537.1">
    <property type="nucleotide sequence ID" value="NZ_CP014646.1"/>
</dbReference>